<keyword evidence="3" id="KW-1185">Reference proteome</keyword>
<dbReference type="Gene3D" id="3.90.1720.60">
    <property type="match status" value="1"/>
</dbReference>
<feature type="domain" description="BBC1/AIM3 cysteine proteinase-fold" evidence="1">
    <location>
        <begin position="82"/>
        <end position="283"/>
    </location>
</feature>
<dbReference type="Pfam" id="PF25459">
    <property type="entry name" value="AIM3_BBC1_C"/>
    <property type="match status" value="1"/>
</dbReference>
<reference evidence="2" key="1">
    <citation type="submission" date="2021-03" db="EMBL/GenBank/DDBJ databases">
        <authorList>
            <person name="Tagirdzhanova G."/>
        </authorList>
    </citation>
    <scope>NUCLEOTIDE SEQUENCE</scope>
</reference>
<organism evidence="2 3">
    <name type="scientific">Heterodermia speciosa</name>
    <dbReference type="NCBI Taxonomy" id="116794"/>
    <lineage>
        <taxon>Eukaryota</taxon>
        <taxon>Fungi</taxon>
        <taxon>Dikarya</taxon>
        <taxon>Ascomycota</taxon>
        <taxon>Pezizomycotina</taxon>
        <taxon>Lecanoromycetes</taxon>
        <taxon>OSLEUM clade</taxon>
        <taxon>Lecanoromycetidae</taxon>
        <taxon>Caliciales</taxon>
        <taxon>Physciaceae</taxon>
        <taxon>Heterodermia</taxon>
    </lineage>
</organism>
<comment type="caution">
    <text evidence="2">The sequence shown here is derived from an EMBL/GenBank/DDBJ whole genome shotgun (WGS) entry which is preliminary data.</text>
</comment>
<dbReference type="EMBL" id="CAJPDS010000039">
    <property type="protein sequence ID" value="CAF9925717.1"/>
    <property type="molecule type" value="Genomic_DNA"/>
</dbReference>
<dbReference type="InterPro" id="IPR057402">
    <property type="entry name" value="AIM3_BBC1_C"/>
</dbReference>
<name>A0A8H3IF43_9LECA</name>
<accession>A0A8H3IF43</accession>
<proteinExistence type="predicted"/>
<evidence type="ECO:0000259" key="1">
    <source>
        <dbReference type="Pfam" id="PF25459"/>
    </source>
</evidence>
<dbReference type="OrthoDB" id="3357271at2759"/>
<protein>
    <recommendedName>
        <fullName evidence="1">BBC1/AIM3 cysteine proteinase-fold domain-containing protein</fullName>
    </recommendedName>
</protein>
<gene>
    <name evidence="2" type="ORF">HETSPECPRED_005908</name>
</gene>
<dbReference type="Proteomes" id="UP000664521">
    <property type="component" value="Unassembled WGS sequence"/>
</dbReference>
<evidence type="ECO:0000313" key="3">
    <source>
        <dbReference type="Proteomes" id="UP000664521"/>
    </source>
</evidence>
<sequence length="291" mass="31483">MATGDFDLSLSTLWFTKNPPALPAAIRDAGTTTHTYSWTTEQSYLGISKTLIVAIRFTDTLATTKLLLTWESSSPRKTVKAQQKHFPPPAALSEEDLLKASKTYGENIAKWAEDSVGSRVGDGECWTLIYSALSDIADTYRRVGQVPPLVSQGRTHGVMILSVSGASPGSNTGMLQLADVRRGDILELNSAHFRILESAGDVQKPVFKPGSMVSEPIKGGGERNIRMARHTAIVVGVEGDAVEVVEQNGSTIGGVGLEKYDLNTMQGGEMQIWRVVGEKYLGALEAVWEDE</sequence>
<dbReference type="AlphaFoldDB" id="A0A8H3IF43"/>
<evidence type="ECO:0000313" key="2">
    <source>
        <dbReference type="EMBL" id="CAF9925717.1"/>
    </source>
</evidence>